<dbReference type="InterPro" id="IPR052552">
    <property type="entry name" value="YeaO-like"/>
</dbReference>
<name>A0ABR7XY71_9SPHI</name>
<accession>A0ABR7XY71</accession>
<gene>
    <name evidence="1" type="ORF">H8B17_00275</name>
</gene>
<evidence type="ECO:0000313" key="2">
    <source>
        <dbReference type="Proteomes" id="UP000606494"/>
    </source>
</evidence>
<dbReference type="PANTHER" id="PTHR36849">
    <property type="entry name" value="CYTOPLASMIC PROTEIN-RELATED"/>
    <property type="match status" value="1"/>
</dbReference>
<dbReference type="PANTHER" id="PTHR36849:SF1">
    <property type="entry name" value="CYTOPLASMIC PROTEIN"/>
    <property type="match status" value="1"/>
</dbReference>
<dbReference type="RefSeq" id="WP_190307188.1">
    <property type="nucleotide sequence ID" value="NZ_JACNYK010000001.1"/>
</dbReference>
<evidence type="ECO:0000313" key="1">
    <source>
        <dbReference type="EMBL" id="MBD1424000.1"/>
    </source>
</evidence>
<dbReference type="Pfam" id="PF22752">
    <property type="entry name" value="DUF488-N3i"/>
    <property type="match status" value="1"/>
</dbReference>
<dbReference type="EMBL" id="JACNYK010000001">
    <property type="protein sequence ID" value="MBD1424000.1"/>
    <property type="molecule type" value="Genomic_DNA"/>
</dbReference>
<dbReference type="Proteomes" id="UP000606494">
    <property type="component" value="Unassembled WGS sequence"/>
</dbReference>
<reference evidence="1 2" key="1">
    <citation type="submission" date="2020-08" db="EMBL/GenBank/DDBJ databases">
        <title>Sphingobacterium sp. DN00404 isolated from aquaculture water.</title>
        <authorList>
            <person name="Zhang M."/>
        </authorList>
    </citation>
    <scope>NUCLEOTIDE SEQUENCE [LARGE SCALE GENOMIC DNA]</scope>
    <source>
        <strain evidence="1 2">KCTC 32294</strain>
    </source>
</reference>
<sequence length="116" mass="13779">MPVQVKSVYEAFSISDGYRVLVDRFWPGRIKKEDARINEWLKEVAPSQTLGKWFRHQPEKWDSFYARYLDELFDSAPLAHLMDLMEKHNTLTLLYSAKDEQHNHAIVIRDFLQLTP</sequence>
<keyword evidence="2" id="KW-1185">Reference proteome</keyword>
<comment type="caution">
    <text evidence="1">The sequence shown here is derived from an EMBL/GenBank/DDBJ whole genome shotgun (WGS) entry which is preliminary data.</text>
</comment>
<protein>
    <submittedName>
        <fullName evidence="1">DUF488 family protein</fullName>
    </submittedName>
</protein>
<proteinExistence type="predicted"/>
<organism evidence="1 2">
    <name type="scientific">Sphingobacterium arenae</name>
    <dbReference type="NCBI Taxonomy" id="1280598"/>
    <lineage>
        <taxon>Bacteria</taxon>
        <taxon>Pseudomonadati</taxon>
        <taxon>Bacteroidota</taxon>
        <taxon>Sphingobacteriia</taxon>
        <taxon>Sphingobacteriales</taxon>
        <taxon>Sphingobacteriaceae</taxon>
        <taxon>Sphingobacterium</taxon>
    </lineage>
</organism>